<gene>
    <name evidence="2" type="ORF">D9611_008321</name>
</gene>
<evidence type="ECO:0000313" key="2">
    <source>
        <dbReference type="EMBL" id="KAF5324028.1"/>
    </source>
</evidence>
<organism evidence="2 3">
    <name type="scientific">Ephemerocybe angulata</name>
    <dbReference type="NCBI Taxonomy" id="980116"/>
    <lineage>
        <taxon>Eukaryota</taxon>
        <taxon>Fungi</taxon>
        <taxon>Dikarya</taxon>
        <taxon>Basidiomycota</taxon>
        <taxon>Agaricomycotina</taxon>
        <taxon>Agaricomycetes</taxon>
        <taxon>Agaricomycetidae</taxon>
        <taxon>Agaricales</taxon>
        <taxon>Agaricineae</taxon>
        <taxon>Psathyrellaceae</taxon>
        <taxon>Ephemerocybe</taxon>
    </lineage>
</organism>
<protein>
    <submittedName>
        <fullName evidence="2">Uncharacterized protein</fullName>
    </submittedName>
</protein>
<dbReference type="AlphaFoldDB" id="A0A8H5F5J1"/>
<comment type="caution">
    <text evidence="2">The sequence shown here is derived from an EMBL/GenBank/DDBJ whole genome shotgun (WGS) entry which is preliminary data.</text>
</comment>
<proteinExistence type="predicted"/>
<evidence type="ECO:0000256" key="1">
    <source>
        <dbReference type="SAM" id="MobiDB-lite"/>
    </source>
</evidence>
<sequence length="123" mass="13160">MAPEGPTSAEPRAQRFRHSRRSFSNHNAEPSHPQAQWHCKDPGGAFVPASMIEPTSPLGPPLIYAFAFVLNNLPRITASLASIYAIPPEAPSPSPPSTAPRVLKSAFGGAEQLDIPECPPQAR</sequence>
<dbReference type="Proteomes" id="UP000541558">
    <property type="component" value="Unassembled WGS sequence"/>
</dbReference>
<keyword evidence="3" id="KW-1185">Reference proteome</keyword>
<feature type="compositionally biased region" description="Basic residues" evidence="1">
    <location>
        <begin position="14"/>
        <end position="23"/>
    </location>
</feature>
<name>A0A8H5F5J1_9AGAR</name>
<feature type="region of interest" description="Disordered" evidence="1">
    <location>
        <begin position="1"/>
        <end position="37"/>
    </location>
</feature>
<dbReference type="EMBL" id="JAACJK010000165">
    <property type="protein sequence ID" value="KAF5324028.1"/>
    <property type="molecule type" value="Genomic_DNA"/>
</dbReference>
<accession>A0A8H5F5J1</accession>
<evidence type="ECO:0000313" key="3">
    <source>
        <dbReference type="Proteomes" id="UP000541558"/>
    </source>
</evidence>
<reference evidence="2 3" key="1">
    <citation type="journal article" date="2020" name="ISME J.">
        <title>Uncovering the hidden diversity of litter-decomposition mechanisms in mushroom-forming fungi.</title>
        <authorList>
            <person name="Floudas D."/>
            <person name="Bentzer J."/>
            <person name="Ahren D."/>
            <person name="Johansson T."/>
            <person name="Persson P."/>
            <person name="Tunlid A."/>
        </authorList>
    </citation>
    <scope>NUCLEOTIDE SEQUENCE [LARGE SCALE GENOMIC DNA]</scope>
    <source>
        <strain evidence="2 3">CBS 175.51</strain>
    </source>
</reference>